<dbReference type="Proteomes" id="UP000733611">
    <property type="component" value="Unassembled WGS sequence"/>
</dbReference>
<name>A0A948TID4_9GAMM</name>
<dbReference type="EMBL" id="JAHLFE010000210">
    <property type="protein sequence ID" value="MBU3845228.1"/>
    <property type="molecule type" value="Genomic_DNA"/>
</dbReference>
<sequence>MTRPHTSLVLSTSLLHPQWQTALQPTLTTLCPQRLILMGPAVALAARDPLSCLKEASAASEYGPINLPAGISGSALQQLSAALVQWATPHGCELLLCGQAAAKYGLRDESKRSSSSSSSSWQLTGFMEILQLLTKSRREPCAALDPLGWVLKDAPSEDAVTASAQSMLLSVNFNFDWDYTARSCEYWWSCEQWLHLLLTAADVELPVQACFTVRSANHTASPDVVAAHGTYVPERFMPEKLQKQLKQLQLFAVSTKGFIEESKLTPEVREEIKPLLPTADSWQEYNEMLWPQVVATSRFAWSVEEE</sequence>
<accession>A0A948TID4</accession>
<proteinExistence type="predicted"/>
<evidence type="ECO:0000313" key="1">
    <source>
        <dbReference type="EMBL" id="MBU3845228.1"/>
    </source>
</evidence>
<evidence type="ECO:0000313" key="2">
    <source>
        <dbReference type="Proteomes" id="UP000733611"/>
    </source>
</evidence>
<reference evidence="1" key="2">
    <citation type="submission" date="2021-04" db="EMBL/GenBank/DDBJ databases">
        <authorList>
            <person name="Gilroy R."/>
        </authorList>
    </citation>
    <scope>NUCLEOTIDE SEQUENCE</scope>
    <source>
        <strain evidence="1">378</strain>
    </source>
</reference>
<dbReference type="AlphaFoldDB" id="A0A948TID4"/>
<gene>
    <name evidence="1" type="ORF">H9847_10280</name>
</gene>
<reference evidence="1" key="1">
    <citation type="journal article" date="2021" name="PeerJ">
        <title>Extensive microbial diversity within the chicken gut microbiome revealed by metagenomics and culture.</title>
        <authorList>
            <person name="Gilroy R."/>
            <person name="Ravi A."/>
            <person name="Getino M."/>
            <person name="Pursley I."/>
            <person name="Horton D.L."/>
            <person name="Alikhan N.F."/>
            <person name="Baker D."/>
            <person name="Gharbi K."/>
            <person name="Hall N."/>
            <person name="Watson M."/>
            <person name="Adriaenssens E.M."/>
            <person name="Foster-Nyarko E."/>
            <person name="Jarju S."/>
            <person name="Secka A."/>
            <person name="Antonio M."/>
            <person name="Oren A."/>
            <person name="Chaudhuri R.R."/>
            <person name="La Ragione R."/>
            <person name="Hildebrand F."/>
            <person name="Pallen M.J."/>
        </authorList>
    </citation>
    <scope>NUCLEOTIDE SEQUENCE</scope>
    <source>
        <strain evidence="1">378</strain>
    </source>
</reference>
<organism evidence="1 2">
    <name type="scientific">Candidatus Anaerobiospirillum pullicola</name>
    <dbReference type="NCBI Taxonomy" id="2838451"/>
    <lineage>
        <taxon>Bacteria</taxon>
        <taxon>Pseudomonadati</taxon>
        <taxon>Pseudomonadota</taxon>
        <taxon>Gammaproteobacteria</taxon>
        <taxon>Aeromonadales</taxon>
        <taxon>Succinivibrionaceae</taxon>
        <taxon>Anaerobiospirillum</taxon>
    </lineage>
</organism>
<protein>
    <submittedName>
        <fullName evidence="1">Uncharacterized protein</fullName>
    </submittedName>
</protein>
<comment type="caution">
    <text evidence="1">The sequence shown here is derived from an EMBL/GenBank/DDBJ whole genome shotgun (WGS) entry which is preliminary data.</text>
</comment>